<dbReference type="STRING" id="450851.PHZ_c1162"/>
<accession>B4R8E9</accession>
<dbReference type="AlphaFoldDB" id="B4R8E9"/>
<proteinExistence type="predicted"/>
<dbReference type="GO" id="GO:0003723">
    <property type="term" value="F:RNA binding"/>
    <property type="evidence" value="ECO:0007669"/>
    <property type="project" value="InterPro"/>
</dbReference>
<feature type="domain" description="tRNA/rRNA methyltransferase SpoU type" evidence="3">
    <location>
        <begin position="88"/>
        <end position="227"/>
    </location>
</feature>
<keyword evidence="1 4" id="KW-0489">Methyltransferase</keyword>
<dbReference type="EMBL" id="CP000747">
    <property type="protein sequence ID" value="ACG77576.1"/>
    <property type="molecule type" value="Genomic_DNA"/>
</dbReference>
<evidence type="ECO:0000256" key="2">
    <source>
        <dbReference type="ARBA" id="ARBA00022679"/>
    </source>
</evidence>
<organism evidence="4 5">
    <name type="scientific">Phenylobacterium zucineum (strain HLK1)</name>
    <dbReference type="NCBI Taxonomy" id="450851"/>
    <lineage>
        <taxon>Bacteria</taxon>
        <taxon>Pseudomonadati</taxon>
        <taxon>Pseudomonadota</taxon>
        <taxon>Alphaproteobacteria</taxon>
        <taxon>Caulobacterales</taxon>
        <taxon>Caulobacteraceae</taxon>
        <taxon>Phenylobacterium</taxon>
    </lineage>
</organism>
<dbReference type="CDD" id="cd18095">
    <property type="entry name" value="SpoU-like_rRNA-MTase"/>
    <property type="match status" value="1"/>
</dbReference>
<dbReference type="InterPro" id="IPR051259">
    <property type="entry name" value="rRNA_Methyltransferase"/>
</dbReference>
<dbReference type="InterPro" id="IPR029026">
    <property type="entry name" value="tRNA_m1G_MTases_N"/>
</dbReference>
<keyword evidence="2" id="KW-0808">Transferase</keyword>
<dbReference type="RefSeq" id="WP_012521722.1">
    <property type="nucleotide sequence ID" value="NC_011144.1"/>
</dbReference>
<dbReference type="Proteomes" id="UP000001868">
    <property type="component" value="Chromosome"/>
</dbReference>
<dbReference type="KEGG" id="pzu:PHZ_c1162"/>
<dbReference type="GO" id="GO:0008173">
    <property type="term" value="F:RNA methyltransferase activity"/>
    <property type="evidence" value="ECO:0007669"/>
    <property type="project" value="InterPro"/>
</dbReference>
<dbReference type="SUPFAM" id="SSF55315">
    <property type="entry name" value="L30e-like"/>
    <property type="match status" value="1"/>
</dbReference>
<evidence type="ECO:0000313" key="5">
    <source>
        <dbReference type="Proteomes" id="UP000001868"/>
    </source>
</evidence>
<gene>
    <name evidence="4" type="ordered locus">PHZ_c1162</name>
</gene>
<dbReference type="InterPro" id="IPR001537">
    <property type="entry name" value="SpoU_MeTrfase"/>
</dbReference>
<evidence type="ECO:0000259" key="3">
    <source>
        <dbReference type="Pfam" id="PF00588"/>
    </source>
</evidence>
<dbReference type="Pfam" id="PF00588">
    <property type="entry name" value="SpoU_methylase"/>
    <property type="match status" value="1"/>
</dbReference>
<evidence type="ECO:0000313" key="4">
    <source>
        <dbReference type="EMBL" id="ACG77576.1"/>
    </source>
</evidence>
<name>B4R8E9_PHEZH</name>
<dbReference type="PANTHER" id="PTHR43191:SF12">
    <property type="entry name" value="RRNA METHYLASE"/>
    <property type="match status" value="1"/>
</dbReference>
<protein>
    <submittedName>
        <fullName evidence="4">SpoU rRNA methylase family protein</fullName>
    </submittedName>
</protein>
<dbReference type="PANTHER" id="PTHR43191">
    <property type="entry name" value="RRNA METHYLTRANSFERASE 3"/>
    <property type="match status" value="1"/>
</dbReference>
<dbReference type="GO" id="GO:0006396">
    <property type="term" value="P:RNA processing"/>
    <property type="evidence" value="ECO:0007669"/>
    <property type="project" value="InterPro"/>
</dbReference>
<reference evidence="4 5" key="1">
    <citation type="journal article" date="2008" name="BMC Genomics">
        <title>Complete genome of Phenylobacterium zucineum - a novel facultative intracellular bacterium isolated from human erythroleukemia cell line K562.</title>
        <authorList>
            <person name="Luo Y."/>
            <person name="Xu X."/>
            <person name="Ding Z."/>
            <person name="Liu Z."/>
            <person name="Zhang B."/>
            <person name="Yan Z."/>
            <person name="Sun J."/>
            <person name="Hu S."/>
            <person name="Hu X."/>
        </authorList>
    </citation>
    <scope>NUCLEOTIDE SEQUENCE [LARGE SCALE GENOMIC DNA]</scope>
    <source>
        <strain evidence="4 5">HLK1</strain>
    </source>
</reference>
<dbReference type="HOGENOM" id="CLU_021322_3_3_5"/>
<dbReference type="SUPFAM" id="SSF75217">
    <property type="entry name" value="alpha/beta knot"/>
    <property type="match status" value="1"/>
</dbReference>
<evidence type="ECO:0000256" key="1">
    <source>
        <dbReference type="ARBA" id="ARBA00022603"/>
    </source>
</evidence>
<dbReference type="GO" id="GO:0032259">
    <property type="term" value="P:methylation"/>
    <property type="evidence" value="ECO:0007669"/>
    <property type="project" value="UniProtKB-KW"/>
</dbReference>
<sequence>MAEGRVVLEKAARAMPERIVSVLVAENRLAALGPVLADLPPGTPVYAAGQAVMDSIVGFPIHRGILALGRRPERSAAGLLAGLPDRALVVGLSAIANHDNIGGIFRNAAAFGAHAVILDAACCDPLYRKAIRVSVGAALTMPFARLEAGEDLVGALAGAGLEVLALSPAGETDLADLAPPARVAALFGAEGPGLPDDVLARTRTVRIPMAGGFDSLNVATTSGIVLHHLTAKGAA</sequence>
<dbReference type="InterPro" id="IPR029064">
    <property type="entry name" value="Ribosomal_eL30-like_sf"/>
</dbReference>
<keyword evidence="5" id="KW-1185">Reference proteome</keyword>
<dbReference type="eggNOG" id="COG0566">
    <property type="taxonomic scope" value="Bacteria"/>
</dbReference>
<dbReference type="InterPro" id="IPR029028">
    <property type="entry name" value="Alpha/beta_knot_MTases"/>
</dbReference>
<dbReference type="Gene3D" id="3.40.1280.10">
    <property type="match status" value="1"/>
</dbReference>